<comment type="similarity">
    <text evidence="2">Belongs to the sulfatase family.</text>
</comment>
<evidence type="ECO:0000256" key="5">
    <source>
        <dbReference type="ARBA" id="ARBA00022801"/>
    </source>
</evidence>
<dbReference type="Gene3D" id="3.40.720.10">
    <property type="entry name" value="Alkaline Phosphatase, subunit A"/>
    <property type="match status" value="2"/>
</dbReference>
<evidence type="ECO:0000313" key="9">
    <source>
        <dbReference type="EMBL" id="TRD12083.1"/>
    </source>
</evidence>
<evidence type="ECO:0000313" key="10">
    <source>
        <dbReference type="Proteomes" id="UP000316343"/>
    </source>
</evidence>
<feature type="chain" id="PRO_5022208329" evidence="7">
    <location>
        <begin position="33"/>
        <end position="455"/>
    </location>
</feature>
<reference evidence="9 10" key="1">
    <citation type="submission" date="2019-06" db="EMBL/GenBank/DDBJ databases">
        <title>Erythrobacter insulae sp. nov., isolated from a tidal flat.</title>
        <authorList>
            <person name="Yoon J.-H."/>
        </authorList>
    </citation>
    <scope>NUCLEOTIDE SEQUENCE [LARGE SCALE GENOMIC DNA]</scope>
    <source>
        <strain evidence="9 10">JBTF-M21</strain>
    </source>
</reference>
<keyword evidence="5" id="KW-0378">Hydrolase</keyword>
<protein>
    <submittedName>
        <fullName evidence="9">Sulfatase</fullName>
    </submittedName>
</protein>
<comment type="cofactor">
    <cofactor evidence="1">
        <name>Ca(2+)</name>
        <dbReference type="ChEBI" id="CHEBI:29108"/>
    </cofactor>
</comment>
<dbReference type="EMBL" id="VHJK01000001">
    <property type="protein sequence ID" value="TRD12083.1"/>
    <property type="molecule type" value="Genomic_DNA"/>
</dbReference>
<dbReference type="InterPro" id="IPR000917">
    <property type="entry name" value="Sulfatase_N"/>
</dbReference>
<dbReference type="InterPro" id="IPR017850">
    <property type="entry name" value="Alkaline_phosphatase_core_sf"/>
</dbReference>
<gene>
    <name evidence="9" type="ORF">FGU71_09585</name>
</gene>
<comment type="caution">
    <text evidence="9">The sequence shown here is derived from an EMBL/GenBank/DDBJ whole genome shotgun (WGS) entry which is preliminary data.</text>
</comment>
<dbReference type="PANTHER" id="PTHR42693">
    <property type="entry name" value="ARYLSULFATASE FAMILY MEMBER"/>
    <property type="match status" value="1"/>
</dbReference>
<dbReference type="AlphaFoldDB" id="A0A547PD56"/>
<dbReference type="OrthoDB" id="9795675at2"/>
<dbReference type="GO" id="GO:0046872">
    <property type="term" value="F:metal ion binding"/>
    <property type="evidence" value="ECO:0007669"/>
    <property type="project" value="UniProtKB-KW"/>
</dbReference>
<proteinExistence type="inferred from homology"/>
<organism evidence="9 10">
    <name type="scientific">Erythrobacter insulae</name>
    <dbReference type="NCBI Taxonomy" id="2584124"/>
    <lineage>
        <taxon>Bacteria</taxon>
        <taxon>Pseudomonadati</taxon>
        <taxon>Pseudomonadota</taxon>
        <taxon>Alphaproteobacteria</taxon>
        <taxon>Sphingomonadales</taxon>
        <taxon>Erythrobacteraceae</taxon>
        <taxon>Erythrobacter/Porphyrobacter group</taxon>
        <taxon>Erythrobacter</taxon>
    </lineage>
</organism>
<keyword evidence="6" id="KW-0106">Calcium</keyword>
<dbReference type="InterPro" id="IPR050738">
    <property type="entry name" value="Sulfatase"/>
</dbReference>
<keyword evidence="4 7" id="KW-0732">Signal</keyword>
<evidence type="ECO:0000256" key="1">
    <source>
        <dbReference type="ARBA" id="ARBA00001913"/>
    </source>
</evidence>
<evidence type="ECO:0000256" key="3">
    <source>
        <dbReference type="ARBA" id="ARBA00022723"/>
    </source>
</evidence>
<dbReference type="CDD" id="cd16027">
    <property type="entry name" value="SGSH"/>
    <property type="match status" value="1"/>
</dbReference>
<keyword evidence="10" id="KW-1185">Reference proteome</keyword>
<evidence type="ECO:0000259" key="8">
    <source>
        <dbReference type="Pfam" id="PF00884"/>
    </source>
</evidence>
<feature type="domain" description="Sulfatase N-terminal" evidence="8">
    <location>
        <begin position="56"/>
        <end position="349"/>
    </location>
</feature>
<evidence type="ECO:0000256" key="2">
    <source>
        <dbReference type="ARBA" id="ARBA00008779"/>
    </source>
</evidence>
<name>A0A547PD56_9SPHN</name>
<evidence type="ECO:0000256" key="7">
    <source>
        <dbReference type="SAM" id="SignalP"/>
    </source>
</evidence>
<evidence type="ECO:0000256" key="4">
    <source>
        <dbReference type="ARBA" id="ARBA00022729"/>
    </source>
</evidence>
<dbReference type="Pfam" id="PF00884">
    <property type="entry name" value="Sulfatase"/>
    <property type="match status" value="1"/>
</dbReference>
<sequence>MPVMLKKTLGNGASRMFVALKTKLMAALGAFALLTGCALQTEKTTAASRAQDDDQPNIIWIIADDQAYSDFGFMGHNLVRTPHLDKLASESAVFPNGYVPTSLCRASLATLITGKYAFDHGICFNDPPDGIPHSETFRFLQMQKPMPMALKAAGYRSMQTGKFWEGNYANGGFTDGMTQGTRHGDAGLRIGRKTMQPIDEFLGDVGEDPFFLWFAPYLPHAPFDAVEAYKEPFRGKGLGERTIGYYANISWLDDTVGQLMKLLEKNGKTDNTVIMFIVDNGWLPNRDGESFRDLQDRVIRFDPRSKSSPYEGGVRTPVFVRWPDRIKPGRHDDLVSSIDFFPTTLALAGLPQHEALPGRNLQPFLEERSSLTPRTVFGEIYYHTSVDLDDPKVNVTHRWARKGDWKLILNDFDSGQPELYNLASDPDEKTNLARASQHADQISSLRAEIEEWWPD</sequence>
<keyword evidence="3" id="KW-0479">Metal-binding</keyword>
<accession>A0A547PD56</accession>
<dbReference type="PANTHER" id="PTHR42693:SF42">
    <property type="entry name" value="ARYLSULFATASE G"/>
    <property type="match status" value="1"/>
</dbReference>
<feature type="signal peptide" evidence="7">
    <location>
        <begin position="1"/>
        <end position="32"/>
    </location>
</feature>
<evidence type="ECO:0000256" key="6">
    <source>
        <dbReference type="ARBA" id="ARBA00022837"/>
    </source>
</evidence>
<dbReference type="SUPFAM" id="SSF53649">
    <property type="entry name" value="Alkaline phosphatase-like"/>
    <property type="match status" value="1"/>
</dbReference>
<dbReference type="GO" id="GO:0004065">
    <property type="term" value="F:arylsulfatase activity"/>
    <property type="evidence" value="ECO:0007669"/>
    <property type="project" value="TreeGrafter"/>
</dbReference>
<dbReference type="Proteomes" id="UP000316343">
    <property type="component" value="Unassembled WGS sequence"/>
</dbReference>